<keyword evidence="7" id="KW-1185">Reference proteome</keyword>
<evidence type="ECO:0000256" key="3">
    <source>
        <dbReference type="ARBA" id="ARBA00023128"/>
    </source>
</evidence>
<dbReference type="GO" id="GO:0005739">
    <property type="term" value="C:mitochondrion"/>
    <property type="evidence" value="ECO:0007669"/>
    <property type="project" value="UniProtKB-SubCell"/>
</dbReference>
<comment type="caution">
    <text evidence="6">The sequence shown here is derived from an EMBL/GenBank/DDBJ whole genome shotgun (WGS) entry which is preliminary data.</text>
</comment>
<proteinExistence type="inferred from homology"/>
<dbReference type="PANTHER" id="PTHR22977">
    <property type="entry name" value="COX ASSEMBLY MITOCHONDRIAL PROTEIN"/>
    <property type="match status" value="1"/>
</dbReference>
<keyword evidence="3 5" id="KW-0496">Mitochondrion</keyword>
<comment type="subcellular location">
    <subcellularLocation>
        <location evidence="1 5">Mitochondrion</location>
    </subcellularLocation>
</comment>
<organism evidence="6 7">
    <name type="scientific">Patella caerulea</name>
    <name type="common">Rayed Mediterranean limpet</name>
    <dbReference type="NCBI Taxonomy" id="87958"/>
    <lineage>
        <taxon>Eukaryota</taxon>
        <taxon>Metazoa</taxon>
        <taxon>Spiralia</taxon>
        <taxon>Lophotrochozoa</taxon>
        <taxon>Mollusca</taxon>
        <taxon>Gastropoda</taxon>
        <taxon>Patellogastropoda</taxon>
        <taxon>Patelloidea</taxon>
        <taxon>Patellidae</taxon>
        <taxon>Patella</taxon>
    </lineage>
</organism>
<dbReference type="PANTHER" id="PTHR22977:SF1">
    <property type="entry name" value="COX ASSEMBLY MITOCHONDRIAL PROTEIN 2 HOMOLOG"/>
    <property type="match status" value="1"/>
</dbReference>
<dbReference type="Proteomes" id="UP001347796">
    <property type="component" value="Unassembled WGS sequence"/>
</dbReference>
<evidence type="ECO:0000256" key="5">
    <source>
        <dbReference type="RuleBase" id="RU364104"/>
    </source>
</evidence>
<accession>A0AAN8PTW5</accession>
<sequence>MHPDLSSHLHTEECNKLISALQNCHKENTFGKFMGMCNDVDRELRKCLKKERLARRAANRNNPKIQQPCKPLEFEL</sequence>
<evidence type="ECO:0000256" key="2">
    <source>
        <dbReference type="ARBA" id="ARBA00007347"/>
    </source>
</evidence>
<evidence type="ECO:0000313" key="6">
    <source>
        <dbReference type="EMBL" id="KAK6185322.1"/>
    </source>
</evidence>
<gene>
    <name evidence="6" type="ORF">SNE40_007582</name>
</gene>
<dbReference type="AlphaFoldDB" id="A0AAN8PTW5"/>
<evidence type="ECO:0000256" key="1">
    <source>
        <dbReference type="ARBA" id="ARBA00004173"/>
    </source>
</evidence>
<evidence type="ECO:0000313" key="7">
    <source>
        <dbReference type="Proteomes" id="UP001347796"/>
    </source>
</evidence>
<evidence type="ECO:0000256" key="4">
    <source>
        <dbReference type="ARBA" id="ARBA00023157"/>
    </source>
</evidence>
<name>A0AAN8PTW5_PATCE</name>
<dbReference type="Pfam" id="PF08583">
    <property type="entry name" value="Cmc1"/>
    <property type="match status" value="1"/>
</dbReference>
<comment type="similarity">
    <text evidence="2 5">Belongs to the CMC family.</text>
</comment>
<reference evidence="6 7" key="1">
    <citation type="submission" date="2024-01" db="EMBL/GenBank/DDBJ databases">
        <title>The genome of the rayed Mediterranean limpet Patella caerulea (Linnaeus, 1758).</title>
        <authorList>
            <person name="Anh-Thu Weber A."/>
            <person name="Halstead-Nussloch G."/>
        </authorList>
    </citation>
    <scope>NUCLEOTIDE SEQUENCE [LARGE SCALE GENOMIC DNA]</scope>
    <source>
        <strain evidence="6">AATW-2023a</strain>
        <tissue evidence="6">Whole specimen</tissue>
    </source>
</reference>
<dbReference type="EMBL" id="JAZGQO010000006">
    <property type="protein sequence ID" value="KAK6185322.1"/>
    <property type="molecule type" value="Genomic_DNA"/>
</dbReference>
<keyword evidence="4" id="KW-1015">Disulfide bond</keyword>
<dbReference type="PROSITE" id="PS51808">
    <property type="entry name" value="CHCH"/>
    <property type="match status" value="1"/>
</dbReference>
<protein>
    <recommendedName>
        <fullName evidence="5">COX assembly mitochondrial protein</fullName>
    </recommendedName>
</protein>
<dbReference type="InterPro" id="IPR013892">
    <property type="entry name" value="Cyt_c_biogenesis_Cmc1-like"/>
</dbReference>